<feature type="transmembrane region" description="Helical" evidence="8">
    <location>
        <begin position="39"/>
        <end position="59"/>
    </location>
</feature>
<feature type="transmembrane region" description="Helical" evidence="8">
    <location>
        <begin position="196"/>
        <end position="214"/>
    </location>
</feature>
<keyword evidence="2" id="KW-1003">Cell membrane</keyword>
<proteinExistence type="predicted"/>
<feature type="transmembrane region" description="Helical" evidence="8">
    <location>
        <begin position="142"/>
        <end position="162"/>
    </location>
</feature>
<gene>
    <name evidence="9" type="ORF">SGFS_064860</name>
</gene>
<protein>
    <recommendedName>
        <fullName evidence="11">Undecaprenyl/decaprenyl-phosphate alpha-N-acetylglucosaminyl 1-phosphate transferase</fullName>
    </recommendedName>
</protein>
<evidence type="ECO:0000256" key="5">
    <source>
        <dbReference type="ARBA" id="ARBA00022989"/>
    </source>
</evidence>
<keyword evidence="5 8" id="KW-1133">Transmembrane helix</keyword>
<feature type="transmembrane region" description="Helical" evidence="8">
    <location>
        <begin position="6"/>
        <end position="27"/>
    </location>
</feature>
<dbReference type="Proteomes" id="UP001321542">
    <property type="component" value="Chromosome"/>
</dbReference>
<evidence type="ECO:0000313" key="10">
    <source>
        <dbReference type="Proteomes" id="UP001321542"/>
    </source>
</evidence>
<evidence type="ECO:0000256" key="3">
    <source>
        <dbReference type="ARBA" id="ARBA00022679"/>
    </source>
</evidence>
<dbReference type="InterPro" id="IPR000715">
    <property type="entry name" value="Glycosyl_transferase_4"/>
</dbReference>
<keyword evidence="10" id="KW-1185">Reference proteome</keyword>
<feature type="transmembrane region" description="Helical" evidence="8">
    <location>
        <begin position="95"/>
        <end position="112"/>
    </location>
</feature>
<evidence type="ECO:0000256" key="2">
    <source>
        <dbReference type="ARBA" id="ARBA00022475"/>
    </source>
</evidence>
<evidence type="ECO:0000256" key="7">
    <source>
        <dbReference type="SAM" id="MobiDB-lite"/>
    </source>
</evidence>
<name>A0ABN5VSZ0_9ACTN</name>
<dbReference type="PANTHER" id="PTHR22926:SF3">
    <property type="entry name" value="UNDECAPRENYL-PHOSPHATE ALPHA-N-ACETYLGLUCOSAMINYL 1-PHOSPHATE TRANSFERASE"/>
    <property type="match status" value="1"/>
</dbReference>
<feature type="region of interest" description="Disordered" evidence="7">
    <location>
        <begin position="328"/>
        <end position="358"/>
    </location>
</feature>
<accession>A0ABN5VSZ0</accession>
<feature type="transmembrane region" description="Helical" evidence="8">
    <location>
        <begin position="300"/>
        <end position="320"/>
    </location>
</feature>
<feature type="transmembrane region" description="Helical" evidence="8">
    <location>
        <begin position="118"/>
        <end position="135"/>
    </location>
</feature>
<comment type="subcellular location">
    <subcellularLocation>
        <location evidence="1">Cell membrane</location>
        <topology evidence="1">Multi-pass membrane protein</topology>
    </subcellularLocation>
</comment>
<dbReference type="Pfam" id="PF00953">
    <property type="entry name" value="Glycos_transf_4"/>
    <property type="match status" value="1"/>
</dbReference>
<organism evidence="9 10">
    <name type="scientific">Streptomyces graminofaciens</name>
    <dbReference type="NCBI Taxonomy" id="68212"/>
    <lineage>
        <taxon>Bacteria</taxon>
        <taxon>Bacillati</taxon>
        <taxon>Actinomycetota</taxon>
        <taxon>Actinomycetes</taxon>
        <taxon>Kitasatosporales</taxon>
        <taxon>Streptomycetaceae</taxon>
        <taxon>Streptomyces</taxon>
    </lineage>
</organism>
<feature type="transmembrane region" description="Helical" evidence="8">
    <location>
        <begin position="168"/>
        <end position="184"/>
    </location>
</feature>
<dbReference type="EMBL" id="AP018448">
    <property type="protein sequence ID" value="BBC35192.1"/>
    <property type="molecule type" value="Genomic_DNA"/>
</dbReference>
<evidence type="ECO:0000256" key="6">
    <source>
        <dbReference type="ARBA" id="ARBA00023136"/>
    </source>
</evidence>
<evidence type="ECO:0008006" key="11">
    <source>
        <dbReference type="Google" id="ProtNLM"/>
    </source>
</evidence>
<reference evidence="9 10" key="1">
    <citation type="journal article" date="2010" name="ChemBioChem">
        <title>Cloning and characterization of the biosynthetic gene cluster of 16-membered macrolide antibiotic FD-891: involvement of a dual functional cytochrome P450 monooxygenase catalyzing epoxidation and hydroxylation.</title>
        <authorList>
            <person name="Kudo F."/>
            <person name="Motegi A."/>
            <person name="Mizoue K."/>
            <person name="Eguchi T."/>
        </authorList>
    </citation>
    <scope>NUCLEOTIDE SEQUENCE [LARGE SCALE GENOMIC DNA]</scope>
    <source>
        <strain evidence="9 10">A-8890</strain>
    </source>
</reference>
<feature type="transmembrane region" description="Helical" evidence="8">
    <location>
        <begin position="272"/>
        <end position="294"/>
    </location>
</feature>
<keyword evidence="4 8" id="KW-0812">Transmembrane</keyword>
<keyword evidence="3" id="KW-0808">Transferase</keyword>
<evidence type="ECO:0000313" key="9">
    <source>
        <dbReference type="EMBL" id="BBC35192.1"/>
    </source>
</evidence>
<keyword evidence="6 8" id="KW-0472">Membrane</keyword>
<sequence length="358" mass="35849">MLYGIASAASALLLTAVLTALLRAPAVRLGLVERRRGRVVPLLGGLAVTGGTALVALGGEWTGVAPLGEEAAWLLAGGCAVALLGLVADVRRVPAVVQTGCVAGVAAVALPYEEWGAAGAVAAVALTVLLTFAFASLDHADGVLGAVGAVTAFALGGCAAAAFYGEVAALLGVLAAALTGFLVLGRPPARVVPGRCGALFVGFVLASTVVLVHADAETGWSGPAAVFALTAVATADAVLVLVSRRRAARPLLRAAPDHVVHRLRRLGVTPGAATVAVGVAALAGAVMGLLIDLGRLGPTAVWWVAGAAGIVVLGLVWVPVYRPGVGRPRRPYGTPSGRSAAPRPYDRDGQLALRRRTS</sequence>
<feature type="transmembrane region" description="Helical" evidence="8">
    <location>
        <begin position="71"/>
        <end position="88"/>
    </location>
</feature>
<evidence type="ECO:0000256" key="4">
    <source>
        <dbReference type="ARBA" id="ARBA00022692"/>
    </source>
</evidence>
<feature type="transmembrane region" description="Helical" evidence="8">
    <location>
        <begin position="220"/>
        <end position="242"/>
    </location>
</feature>
<dbReference type="PANTHER" id="PTHR22926">
    <property type="entry name" value="PHOSPHO-N-ACETYLMURAMOYL-PENTAPEPTIDE-TRANSFERASE"/>
    <property type="match status" value="1"/>
</dbReference>
<dbReference type="RefSeq" id="WP_286255362.1">
    <property type="nucleotide sequence ID" value="NZ_AP018448.1"/>
</dbReference>
<evidence type="ECO:0000256" key="8">
    <source>
        <dbReference type="SAM" id="Phobius"/>
    </source>
</evidence>
<reference evidence="9 10" key="2">
    <citation type="journal article" date="2023" name="ChemBioChem">
        <title>Acyltransferase Domain Exchange between Two Independent Type I Polyketide Synthases in the Same Producer Strain of Macrolide Antibiotics.</title>
        <authorList>
            <person name="Kudo F."/>
            <person name="Kishikawa K."/>
            <person name="Tsuboi K."/>
            <person name="Kido T."/>
            <person name="Usui T."/>
            <person name="Hashimoto J."/>
            <person name="Shin-Ya K."/>
            <person name="Miyanaga A."/>
            <person name="Eguchi T."/>
        </authorList>
    </citation>
    <scope>NUCLEOTIDE SEQUENCE [LARGE SCALE GENOMIC DNA]</scope>
    <source>
        <strain evidence="9 10">A-8890</strain>
    </source>
</reference>
<evidence type="ECO:0000256" key="1">
    <source>
        <dbReference type="ARBA" id="ARBA00004651"/>
    </source>
</evidence>